<dbReference type="EMBL" id="KN832870">
    <property type="protein sequence ID" value="KIN07143.1"/>
    <property type="molecule type" value="Genomic_DNA"/>
</dbReference>
<name>A0A0C3DYJ6_OIDMZ</name>
<keyword evidence="3" id="KW-1185">Reference proteome</keyword>
<dbReference type="STRING" id="913774.A0A0C3DYJ6"/>
<proteinExistence type="predicted"/>
<reference evidence="3" key="2">
    <citation type="submission" date="2015-01" db="EMBL/GenBank/DDBJ databases">
        <title>Evolutionary Origins and Diversification of the Mycorrhizal Mutualists.</title>
        <authorList>
            <consortium name="DOE Joint Genome Institute"/>
            <consortium name="Mycorrhizal Genomics Consortium"/>
            <person name="Kohler A."/>
            <person name="Kuo A."/>
            <person name="Nagy L.G."/>
            <person name="Floudas D."/>
            <person name="Copeland A."/>
            <person name="Barry K.W."/>
            <person name="Cichocki N."/>
            <person name="Veneault-Fourrey C."/>
            <person name="LaButti K."/>
            <person name="Lindquist E.A."/>
            <person name="Lipzen A."/>
            <person name="Lundell T."/>
            <person name="Morin E."/>
            <person name="Murat C."/>
            <person name="Riley R."/>
            <person name="Ohm R."/>
            <person name="Sun H."/>
            <person name="Tunlid A."/>
            <person name="Henrissat B."/>
            <person name="Grigoriev I.V."/>
            <person name="Hibbett D.S."/>
            <person name="Martin F."/>
        </authorList>
    </citation>
    <scope>NUCLEOTIDE SEQUENCE [LARGE SCALE GENOMIC DNA]</scope>
    <source>
        <strain evidence="3">Zn</strain>
    </source>
</reference>
<dbReference type="AlphaFoldDB" id="A0A0C3DYJ6"/>
<dbReference type="Proteomes" id="UP000054321">
    <property type="component" value="Unassembled WGS sequence"/>
</dbReference>
<keyword evidence="1" id="KW-0732">Signal</keyword>
<evidence type="ECO:0000313" key="2">
    <source>
        <dbReference type="EMBL" id="KIN07143.1"/>
    </source>
</evidence>
<evidence type="ECO:0000256" key="1">
    <source>
        <dbReference type="SAM" id="SignalP"/>
    </source>
</evidence>
<evidence type="ECO:0000313" key="3">
    <source>
        <dbReference type="Proteomes" id="UP000054321"/>
    </source>
</evidence>
<protein>
    <recommendedName>
        <fullName evidence="4">Apple domain-containing protein</fullName>
    </recommendedName>
</protein>
<dbReference type="HOGENOM" id="CLU_1128910_0_0_1"/>
<dbReference type="OrthoDB" id="2748312at2759"/>
<dbReference type="InParanoid" id="A0A0C3DYJ6"/>
<organism evidence="2 3">
    <name type="scientific">Oidiodendron maius (strain Zn)</name>
    <dbReference type="NCBI Taxonomy" id="913774"/>
    <lineage>
        <taxon>Eukaryota</taxon>
        <taxon>Fungi</taxon>
        <taxon>Dikarya</taxon>
        <taxon>Ascomycota</taxon>
        <taxon>Pezizomycotina</taxon>
        <taxon>Leotiomycetes</taxon>
        <taxon>Leotiomycetes incertae sedis</taxon>
        <taxon>Myxotrichaceae</taxon>
        <taxon>Oidiodendron</taxon>
    </lineage>
</organism>
<feature type="chain" id="PRO_5002163638" description="Apple domain-containing protein" evidence="1">
    <location>
        <begin position="22"/>
        <end position="230"/>
    </location>
</feature>
<evidence type="ECO:0008006" key="4">
    <source>
        <dbReference type="Google" id="ProtNLM"/>
    </source>
</evidence>
<sequence>MQFLTLAVLAALSSQFTSVLSLPVSEFSELEQRDNPAPGAGTLASPRVLTIDCTSVAEVCNAQCAAILCFGAPSVMKYSAGKASCTAQRTAGGAGSSPFKAPLAKLVGGGTVTTPNPSWVSPEDTTNACAAEGGFGVLISPVDAARNSGSVQDGQYFTKSYTGTASAPYCAALMKKPADQSVCKASQGTTDPKDFMFRRTTQKQGNSILWQKVVYGKHTYSTDETKWGLP</sequence>
<gene>
    <name evidence="2" type="ORF">OIDMADRAFT_107716</name>
</gene>
<feature type="signal peptide" evidence="1">
    <location>
        <begin position="1"/>
        <end position="21"/>
    </location>
</feature>
<accession>A0A0C3DYJ6</accession>
<reference evidence="2 3" key="1">
    <citation type="submission" date="2014-04" db="EMBL/GenBank/DDBJ databases">
        <authorList>
            <consortium name="DOE Joint Genome Institute"/>
            <person name="Kuo A."/>
            <person name="Martino E."/>
            <person name="Perotto S."/>
            <person name="Kohler A."/>
            <person name="Nagy L.G."/>
            <person name="Floudas D."/>
            <person name="Copeland A."/>
            <person name="Barry K.W."/>
            <person name="Cichocki N."/>
            <person name="Veneault-Fourrey C."/>
            <person name="LaButti K."/>
            <person name="Lindquist E.A."/>
            <person name="Lipzen A."/>
            <person name="Lundell T."/>
            <person name="Morin E."/>
            <person name="Murat C."/>
            <person name="Sun H."/>
            <person name="Tunlid A."/>
            <person name="Henrissat B."/>
            <person name="Grigoriev I.V."/>
            <person name="Hibbett D.S."/>
            <person name="Martin F."/>
            <person name="Nordberg H.P."/>
            <person name="Cantor M.N."/>
            <person name="Hua S.X."/>
        </authorList>
    </citation>
    <scope>NUCLEOTIDE SEQUENCE [LARGE SCALE GENOMIC DNA]</scope>
    <source>
        <strain evidence="2 3">Zn</strain>
    </source>
</reference>